<sequence length="147" mass="15879">MIKRAAFLFMASMITSASACELTIENAYVRSVIPGVPNTAAFLSIANDCQQPVSLVSGQTDVADRVELHTHVHDDGMMKMRQVDAIVVPASGSVQLKPGGYHLMMMGVDPSINQATSIPILLTFSNGKQLSFDAPLKDVKSSHHHHH</sequence>
<evidence type="ECO:0000313" key="3">
    <source>
        <dbReference type="Proteomes" id="UP000638014"/>
    </source>
</evidence>
<gene>
    <name evidence="2" type="ORF">IC617_11640</name>
</gene>
<dbReference type="RefSeq" id="WP_191145159.1">
    <property type="nucleotide sequence ID" value="NZ_JACXAF010000014.1"/>
</dbReference>
<organism evidence="2 3">
    <name type="scientific">Neiella litorisoli</name>
    <dbReference type="NCBI Taxonomy" id="2771431"/>
    <lineage>
        <taxon>Bacteria</taxon>
        <taxon>Pseudomonadati</taxon>
        <taxon>Pseudomonadota</taxon>
        <taxon>Gammaproteobacteria</taxon>
        <taxon>Alteromonadales</taxon>
        <taxon>Echinimonadaceae</taxon>
        <taxon>Neiella</taxon>
    </lineage>
</organism>
<dbReference type="Pfam" id="PF04314">
    <property type="entry name" value="PCuAC"/>
    <property type="match status" value="1"/>
</dbReference>
<name>A0A8J6QJC0_9GAMM</name>
<dbReference type="InterPro" id="IPR007410">
    <property type="entry name" value="LpqE-like"/>
</dbReference>
<dbReference type="Gene3D" id="2.60.40.1890">
    <property type="entry name" value="PCu(A)C copper chaperone"/>
    <property type="match status" value="1"/>
</dbReference>
<feature type="chain" id="PRO_5035171832" evidence="1">
    <location>
        <begin position="20"/>
        <end position="147"/>
    </location>
</feature>
<comment type="caution">
    <text evidence="2">The sequence shown here is derived from an EMBL/GenBank/DDBJ whole genome shotgun (WGS) entry which is preliminary data.</text>
</comment>
<keyword evidence="3" id="KW-1185">Reference proteome</keyword>
<dbReference type="PROSITE" id="PS51257">
    <property type="entry name" value="PROKAR_LIPOPROTEIN"/>
    <property type="match status" value="1"/>
</dbReference>
<dbReference type="AlphaFoldDB" id="A0A8J6QJC0"/>
<evidence type="ECO:0000313" key="2">
    <source>
        <dbReference type="EMBL" id="MBD1390083.1"/>
    </source>
</evidence>
<dbReference type="SUPFAM" id="SSF110087">
    <property type="entry name" value="DR1885-like metal-binding protein"/>
    <property type="match status" value="1"/>
</dbReference>
<protein>
    <submittedName>
        <fullName evidence="2">Copper chaperone PCu(A)C</fullName>
    </submittedName>
</protein>
<evidence type="ECO:0000256" key="1">
    <source>
        <dbReference type="SAM" id="SignalP"/>
    </source>
</evidence>
<keyword evidence="1" id="KW-0732">Signal</keyword>
<dbReference type="InterPro" id="IPR036182">
    <property type="entry name" value="PCuAC_sf"/>
</dbReference>
<proteinExistence type="predicted"/>
<dbReference type="PANTHER" id="PTHR36302">
    <property type="entry name" value="BLR7088 PROTEIN"/>
    <property type="match status" value="1"/>
</dbReference>
<accession>A0A8J6QJC0</accession>
<dbReference type="EMBL" id="JACXAF010000014">
    <property type="protein sequence ID" value="MBD1390083.1"/>
    <property type="molecule type" value="Genomic_DNA"/>
</dbReference>
<dbReference type="Proteomes" id="UP000638014">
    <property type="component" value="Unassembled WGS sequence"/>
</dbReference>
<dbReference type="InterPro" id="IPR058248">
    <property type="entry name" value="Lxx211020-like"/>
</dbReference>
<reference evidence="2" key="1">
    <citation type="submission" date="2020-09" db="EMBL/GenBank/DDBJ databases">
        <title>A novel bacterium of genus Neiella, isolated from South China Sea.</title>
        <authorList>
            <person name="Huang H."/>
            <person name="Mo K."/>
            <person name="Hu Y."/>
        </authorList>
    </citation>
    <scope>NUCLEOTIDE SEQUENCE</scope>
    <source>
        <strain evidence="2">HB171785</strain>
    </source>
</reference>
<feature type="signal peptide" evidence="1">
    <location>
        <begin position="1"/>
        <end position="19"/>
    </location>
</feature>
<dbReference type="PANTHER" id="PTHR36302:SF1">
    <property type="entry name" value="COPPER CHAPERONE PCU(A)C"/>
    <property type="match status" value="1"/>
</dbReference>